<comment type="caution">
    <text evidence="2">The sequence shown here is derived from an EMBL/GenBank/DDBJ whole genome shotgun (WGS) entry which is preliminary data.</text>
</comment>
<organism evidence="2 3">
    <name type="scientific">Rubrobacter radiotolerans</name>
    <name type="common">Arthrobacter radiotolerans</name>
    <dbReference type="NCBI Taxonomy" id="42256"/>
    <lineage>
        <taxon>Bacteria</taxon>
        <taxon>Bacillati</taxon>
        <taxon>Actinomycetota</taxon>
        <taxon>Rubrobacteria</taxon>
        <taxon>Rubrobacterales</taxon>
        <taxon>Rubrobacteraceae</taxon>
        <taxon>Rubrobacter</taxon>
    </lineage>
</organism>
<accession>A0AB35T0Z3</accession>
<feature type="region of interest" description="Disordered" evidence="1">
    <location>
        <begin position="188"/>
        <end position="210"/>
    </location>
</feature>
<evidence type="ECO:0000256" key="1">
    <source>
        <dbReference type="SAM" id="MobiDB-lite"/>
    </source>
</evidence>
<proteinExistence type="predicted"/>
<dbReference type="RefSeq" id="WP_143533830.1">
    <property type="nucleotide sequence ID" value="NZ_CP007514.1"/>
</dbReference>
<evidence type="ECO:0000313" key="3">
    <source>
        <dbReference type="Proteomes" id="UP001281130"/>
    </source>
</evidence>
<sequence>MEDAILSLLMVSMINLGVIRITAAAALLALTAVLAGCSSLSEAREEASEAFGEANASIDRHNDLFAQARETYNSVKTNIEAGEAPDEQREDIVRARENLAEARGHLQTAREDLARVPELTVDEPVREYAGHFIEAIDLQIAAEGREIEFYRLLEGDPALDRSRDEALDLLAEVGDGYARAEDAYRRAQDLANENPDVIGPATGQDAPETA</sequence>
<dbReference type="AlphaFoldDB" id="A0AB35T0Z3"/>
<dbReference type="Proteomes" id="UP001281130">
    <property type="component" value="Unassembled WGS sequence"/>
</dbReference>
<reference evidence="2" key="1">
    <citation type="submission" date="2023-11" db="EMBL/GenBank/DDBJ databases">
        <title>MicrobeMod: A computational toolkit for identifying prokaryotic methylation and restriction-modification with nanopore sequencing.</title>
        <authorList>
            <person name="Crits-Christoph A."/>
            <person name="Kang S.C."/>
            <person name="Lee H."/>
            <person name="Ostrov N."/>
        </authorList>
    </citation>
    <scope>NUCLEOTIDE SEQUENCE</scope>
    <source>
        <strain evidence="2">ATCC 51242</strain>
    </source>
</reference>
<dbReference type="EMBL" id="JAWXXX010000001">
    <property type="protein sequence ID" value="MDX5893242.1"/>
    <property type="molecule type" value="Genomic_DNA"/>
</dbReference>
<protein>
    <recommendedName>
        <fullName evidence="4">DUF4398 domain-containing protein</fullName>
    </recommendedName>
</protein>
<gene>
    <name evidence="2" type="ORF">SIL72_04280</name>
</gene>
<evidence type="ECO:0000313" key="2">
    <source>
        <dbReference type="EMBL" id="MDX5893242.1"/>
    </source>
</evidence>
<evidence type="ECO:0008006" key="4">
    <source>
        <dbReference type="Google" id="ProtNLM"/>
    </source>
</evidence>
<name>A0AB35T0Z3_RUBRA</name>